<accession>A0ABP9ULD1</accession>
<evidence type="ECO:0000313" key="2">
    <source>
        <dbReference type="Proteomes" id="UP001476282"/>
    </source>
</evidence>
<protein>
    <recommendedName>
        <fullName evidence="3">Minor tail protein</fullName>
    </recommendedName>
</protein>
<sequence length="637" mass="67983">MAVTWSIVGEAGKTVDDSGHSLAELGASGAVVDFRSLAADTMSWQVPFVDATGATALLPDLGQKLTLNRDGERYFEGRVTGRRIIGDARSPRAQITVSGPWWWMSQVPLSSDTADQAGDASERPQFVFATGSPRTHLMALAARSTALGVPVSTGSIASVFPVPRLTLRDMPLSESAAEIMRWVADGVAYIDYTVEGAPAISMQRRPAAATVTITPGQETWPIIDVAPRIDLEVQEVVVQSATRETVANKRVTVWASETAGDASAAAVPSRQIALVTGPEIDTYLPQDFTDSVVVKSLPFAGNGGVLLKLIEPIFDATGAGTPSIGQFYEQLGAIHVNIPGIGYVGQAPGNPNQNQYAHSVRVVDTDGNALPAGYTHFLTLGEPRDWWAQAGIEYKEVVVSAVAFQRTINPDDPPSQPEWAELLGADSYATPYGGDYYRYDWKLVSGRAVAVKTSWAAETTLVRPEDYAFVHPPAGLAANLLATQNWLPYEGSISFVQEEIPAGHYLGSALNIAGWRPETANMRAMITGHSVALATGEVTLTIGAPDRLAYRDLVNRFRASGADNLVWLVESVSGDPGENPPPDPELEIPVAGEFELTFDGTGIVFSGEPIAYTPLPAGVIGFNGSPITYDAEILTYN</sequence>
<comment type="caution">
    <text evidence="1">The sequence shown here is derived from an EMBL/GenBank/DDBJ whole genome shotgun (WGS) entry which is preliminary data.</text>
</comment>
<reference evidence="1 2" key="1">
    <citation type="submission" date="2024-02" db="EMBL/GenBank/DDBJ databases">
        <title>Haloferula sargassicola NBRC 104335.</title>
        <authorList>
            <person name="Ichikawa N."/>
            <person name="Katano-Makiyama Y."/>
            <person name="Hidaka K."/>
        </authorList>
    </citation>
    <scope>NUCLEOTIDE SEQUENCE [LARGE SCALE GENOMIC DNA]</scope>
    <source>
        <strain evidence="1 2">NBRC 104335</strain>
    </source>
</reference>
<dbReference type="EMBL" id="BAABRI010000006">
    <property type="protein sequence ID" value="GAA5482050.1"/>
    <property type="molecule type" value="Genomic_DNA"/>
</dbReference>
<name>A0ABP9ULD1_9BACT</name>
<proteinExistence type="predicted"/>
<dbReference type="RefSeq" id="WP_353566196.1">
    <property type="nucleotide sequence ID" value="NZ_BAABRI010000006.1"/>
</dbReference>
<dbReference type="Proteomes" id="UP001476282">
    <property type="component" value="Unassembled WGS sequence"/>
</dbReference>
<evidence type="ECO:0008006" key="3">
    <source>
        <dbReference type="Google" id="ProtNLM"/>
    </source>
</evidence>
<organism evidence="1 2">
    <name type="scientific">Haloferula sargassicola</name>
    <dbReference type="NCBI Taxonomy" id="490096"/>
    <lineage>
        <taxon>Bacteria</taxon>
        <taxon>Pseudomonadati</taxon>
        <taxon>Verrucomicrobiota</taxon>
        <taxon>Verrucomicrobiia</taxon>
        <taxon>Verrucomicrobiales</taxon>
        <taxon>Verrucomicrobiaceae</taxon>
        <taxon>Haloferula</taxon>
    </lineage>
</organism>
<evidence type="ECO:0000313" key="1">
    <source>
        <dbReference type="EMBL" id="GAA5482050.1"/>
    </source>
</evidence>
<keyword evidence="2" id="KW-1185">Reference proteome</keyword>
<gene>
    <name evidence="1" type="ORF">Hsar01_01265</name>
</gene>